<sequence length="147" mass="16409">MIRTIAIFALFLAYAQARNITFSNCSPNGKIYFVNVIPCEVEPCTFKTGEEVHLNGQYKTSIASSKPTLKAELKVDGDWIEYPEVDTDACKYTTCPIEANVNYPYVLDTSVIDWPESFATEMRFRLFGDDGKTELICGSNAIVVVKA</sequence>
<feature type="signal peptide" evidence="4">
    <location>
        <begin position="1"/>
        <end position="17"/>
    </location>
</feature>
<dbReference type="AlphaFoldDB" id="A0A3G5ANW5"/>
<dbReference type="SUPFAM" id="SSF81296">
    <property type="entry name" value="E set domains"/>
    <property type="match status" value="1"/>
</dbReference>
<dbReference type="FunFam" id="2.60.40.770:FF:000001">
    <property type="entry name" value="NPC intracellular cholesterol transporter 2"/>
    <property type="match status" value="1"/>
</dbReference>
<evidence type="ECO:0000259" key="5">
    <source>
        <dbReference type="SMART" id="SM00737"/>
    </source>
</evidence>
<dbReference type="InterPro" id="IPR003172">
    <property type="entry name" value="ML_dom"/>
</dbReference>
<dbReference type="InterPro" id="IPR014756">
    <property type="entry name" value="Ig_E-set"/>
</dbReference>
<evidence type="ECO:0000256" key="4">
    <source>
        <dbReference type="SAM" id="SignalP"/>
    </source>
</evidence>
<accession>A0A3G5ANW5</accession>
<feature type="domain" description="MD-2-related lipid-recognition" evidence="5">
    <location>
        <begin position="22"/>
        <end position="142"/>
    </location>
</feature>
<name>A0A3G5ANW5_9ACAR</name>
<keyword evidence="4" id="KW-0732">Signal</keyword>
<keyword evidence="3" id="KW-0964">Secreted</keyword>
<dbReference type="Gene3D" id="2.60.40.770">
    <property type="match status" value="1"/>
</dbReference>
<evidence type="ECO:0000256" key="3">
    <source>
        <dbReference type="ARBA" id="ARBA00022525"/>
    </source>
</evidence>
<dbReference type="SMART" id="SM00737">
    <property type="entry name" value="ML"/>
    <property type="match status" value="1"/>
</dbReference>
<protein>
    <submittedName>
        <fullName evidence="6">Der-p2-like allergen isoform X1</fullName>
    </submittedName>
</protein>
<dbReference type="GO" id="GO:0005576">
    <property type="term" value="C:extracellular region"/>
    <property type="evidence" value="ECO:0007669"/>
    <property type="project" value="UniProtKB-SubCell"/>
</dbReference>
<organism evidence="6">
    <name type="scientific">Tetranychus truncatus</name>
    <dbReference type="NCBI Taxonomy" id="93132"/>
    <lineage>
        <taxon>Eukaryota</taxon>
        <taxon>Metazoa</taxon>
        <taxon>Ecdysozoa</taxon>
        <taxon>Arthropoda</taxon>
        <taxon>Chelicerata</taxon>
        <taxon>Arachnida</taxon>
        <taxon>Acari</taxon>
        <taxon>Acariformes</taxon>
        <taxon>Trombidiformes</taxon>
        <taxon>Prostigmata</taxon>
        <taxon>Eleutherengona</taxon>
        <taxon>Raphignathae</taxon>
        <taxon>Tetranychoidea</taxon>
        <taxon>Tetranychidae</taxon>
        <taxon>Tetranychus</taxon>
    </lineage>
</organism>
<dbReference type="EMBL" id="MH990477">
    <property type="protein sequence ID" value="AYV89024.1"/>
    <property type="molecule type" value="mRNA"/>
</dbReference>
<evidence type="ECO:0000256" key="2">
    <source>
        <dbReference type="ARBA" id="ARBA00006370"/>
    </source>
</evidence>
<dbReference type="Pfam" id="PF02221">
    <property type="entry name" value="E1_DerP2_DerF2"/>
    <property type="match status" value="1"/>
</dbReference>
<evidence type="ECO:0000256" key="1">
    <source>
        <dbReference type="ARBA" id="ARBA00004613"/>
    </source>
</evidence>
<comment type="subcellular location">
    <subcellularLocation>
        <location evidence="1">Secreted</location>
    </subcellularLocation>
</comment>
<evidence type="ECO:0000313" key="6">
    <source>
        <dbReference type="EMBL" id="AYV89024.1"/>
    </source>
</evidence>
<proteinExistence type="evidence at transcript level"/>
<reference evidence="6" key="1">
    <citation type="submission" date="2018-09" db="EMBL/GenBank/DDBJ databases">
        <title>Comparative analyses of salivary proteins from the facultative symbiont-infected and uninfected Tetranychus truncatus.</title>
        <authorList>
            <person name="Zhu Y.-X."/>
            <person name="Huang H.-J."/>
            <person name="Hong X.-Y."/>
        </authorList>
    </citation>
    <scope>NUCLEOTIDE SEQUENCE</scope>
</reference>
<feature type="chain" id="PRO_5017993400" evidence="4">
    <location>
        <begin position="18"/>
        <end position="147"/>
    </location>
</feature>
<comment type="similarity">
    <text evidence="2">Belongs to the NPC2 family.</text>
</comment>